<dbReference type="EMBL" id="LIRS01000005">
    <property type="protein sequence ID" value="KOY42551.1"/>
    <property type="molecule type" value="Genomic_DNA"/>
</dbReference>
<proteinExistence type="predicted"/>
<keyword evidence="2" id="KW-1133">Transmembrane helix</keyword>
<dbReference type="EMBL" id="NIXT01000506">
    <property type="protein sequence ID" value="OXE32842.1"/>
    <property type="molecule type" value="Genomic_DNA"/>
</dbReference>
<keyword evidence="2" id="KW-0812">Transmembrane</keyword>
<evidence type="ECO:0000313" key="5">
    <source>
        <dbReference type="EMBL" id="OXE32842.1"/>
    </source>
</evidence>
<feature type="transmembrane region" description="Helical" evidence="2">
    <location>
        <begin position="110"/>
        <end position="131"/>
    </location>
</feature>
<reference evidence="4" key="3">
    <citation type="submission" date="2020-09" db="EMBL/GenBank/DDBJ databases">
        <title>Genome sequence of Vibrio parahaemolyticus isolates.</title>
        <authorList>
            <person name="Hammerl J.A."/>
            <person name="Strauch E."/>
        </authorList>
    </citation>
    <scope>NUCLEOTIDE SEQUENCE</scope>
    <source>
        <strain evidence="4">17-VB00146</strain>
    </source>
</reference>
<organism evidence="5 7">
    <name type="scientific">Vibrio parahaemolyticus</name>
    <dbReference type="NCBI Taxonomy" id="670"/>
    <lineage>
        <taxon>Bacteria</taxon>
        <taxon>Pseudomonadati</taxon>
        <taxon>Pseudomonadota</taxon>
        <taxon>Gammaproteobacteria</taxon>
        <taxon>Vibrionales</taxon>
        <taxon>Vibrionaceae</taxon>
        <taxon>Vibrio</taxon>
    </lineage>
</organism>
<dbReference type="Proteomes" id="UP000214596">
    <property type="component" value="Unassembled WGS sequence"/>
</dbReference>
<dbReference type="RefSeq" id="WP_005466480.1">
    <property type="nucleotide sequence ID" value="NZ_CAJDZF010000007.1"/>
</dbReference>
<dbReference type="Proteomes" id="UP000726777">
    <property type="component" value="Unassembled WGS sequence"/>
</dbReference>
<feature type="transmembrane region" description="Helical" evidence="2">
    <location>
        <begin position="77"/>
        <end position="104"/>
    </location>
</feature>
<reference evidence="3 6" key="1">
    <citation type="submission" date="2015-07" db="EMBL/GenBank/DDBJ databases">
        <title>Foodborne Vibrio parahaemolyticus Isolates.</title>
        <authorList>
            <person name="Ronholm J."/>
            <person name="Petronella N."/>
            <person name="Kenwell R."/>
            <person name="Banerjee S."/>
        </authorList>
    </citation>
    <scope>NUCLEOTIDE SEQUENCE [LARGE SCALE GENOMIC DNA]</scope>
    <source>
        <strain evidence="3 6">HS-06-05</strain>
    </source>
</reference>
<name>A0A072IBH4_VIBPH</name>
<accession>A0A072IBH4</accession>
<evidence type="ECO:0000256" key="1">
    <source>
        <dbReference type="SAM" id="MobiDB-lite"/>
    </source>
</evidence>
<evidence type="ECO:0000313" key="7">
    <source>
        <dbReference type="Proteomes" id="UP000214596"/>
    </source>
</evidence>
<evidence type="ECO:0000313" key="4">
    <source>
        <dbReference type="EMBL" id="MCC3804394.1"/>
    </source>
</evidence>
<keyword evidence="2" id="KW-0472">Membrane</keyword>
<dbReference type="GeneID" id="1187556"/>
<feature type="compositionally biased region" description="Polar residues" evidence="1">
    <location>
        <begin position="10"/>
        <end position="22"/>
    </location>
</feature>
<dbReference type="OMA" id="HTINERQ"/>
<protein>
    <submittedName>
        <fullName evidence="5">Phage holin family protein</fullName>
    </submittedName>
</protein>
<gene>
    <name evidence="3" type="ORF">ACX05_00375</name>
    <name evidence="5" type="ORF">CA163_10625</name>
    <name evidence="4" type="ORF">IB292_04995</name>
</gene>
<dbReference type="AlphaFoldDB" id="A0A072IBH4"/>
<evidence type="ECO:0000313" key="3">
    <source>
        <dbReference type="EMBL" id="KOY42551.1"/>
    </source>
</evidence>
<dbReference type="EMBL" id="JACVHL010000003">
    <property type="protein sequence ID" value="MCC3804394.1"/>
    <property type="molecule type" value="Genomic_DNA"/>
</dbReference>
<dbReference type="Proteomes" id="UP000037697">
    <property type="component" value="Unassembled WGS sequence"/>
</dbReference>
<sequence>MNDSEHTINERQGSATADSSRALNGAKNQEVEQAINGLRAILSQIDDLSTSLRTWSGSTLDLFLLEMKVNVAAARQIVMFSVIFTLLSVLFIFSVCLAAGVVTYHFTAQLLLSVGVFIVSLGLALVGLAWWQKRLTHFLGFKNTTDQLQEGWHAFSNQTRPSHADKTHRG</sequence>
<comment type="caution">
    <text evidence="5">The sequence shown here is derived from an EMBL/GenBank/DDBJ whole genome shotgun (WGS) entry which is preliminary data.</text>
</comment>
<dbReference type="OrthoDB" id="5874371at2"/>
<dbReference type="STRING" id="670.ACZ92_13745"/>
<reference evidence="5 7" key="2">
    <citation type="journal article" date="2017" name="Appl. Environ. Microbiol.">
        <title>Parallel evolution of two clades of a major Atlantic endemic Vibrio parahaemolyticus pathogen lineage by independent acquisition of related pathogenicity islands.</title>
        <authorList>
            <person name="Xu F."/>
            <person name="Gonzalez-Escalona N."/>
            <person name="Drees K.P."/>
            <person name="Sebra R.P."/>
            <person name="Cooper V.S."/>
            <person name="Jones S.H."/>
            <person name="Whistler C.A."/>
        </authorList>
    </citation>
    <scope>NUCLEOTIDE SEQUENCE [LARGE SCALE GENOMIC DNA]</scope>
    <source>
        <strain evidence="5 7">MAVP-3</strain>
    </source>
</reference>
<evidence type="ECO:0000313" key="6">
    <source>
        <dbReference type="Proteomes" id="UP000037697"/>
    </source>
</evidence>
<feature type="region of interest" description="Disordered" evidence="1">
    <location>
        <begin position="1"/>
        <end position="22"/>
    </location>
</feature>
<evidence type="ECO:0000256" key="2">
    <source>
        <dbReference type="SAM" id="Phobius"/>
    </source>
</evidence>